<dbReference type="RefSeq" id="XP_056053858.1">
    <property type="nucleotide sequence ID" value="XM_056196741.1"/>
</dbReference>
<dbReference type="AlphaFoldDB" id="A0A9W8QBW1"/>
<reference evidence="1" key="1">
    <citation type="journal article" date="2023" name="Access Microbiol">
        <title>De-novo genome assembly for Akanthomyces muscarius, a biocontrol agent of insect agricultural pests.</title>
        <authorList>
            <person name="Erdos Z."/>
            <person name="Studholme D.J."/>
            <person name="Raymond B."/>
            <person name="Sharma M."/>
        </authorList>
    </citation>
    <scope>NUCLEOTIDE SEQUENCE</scope>
    <source>
        <strain evidence="1">Ve6</strain>
    </source>
</reference>
<sequence>MALIVCTNLPYLLPSCLISWRYLGPFEYPFWLAAQDNSKTDQQGLSDDRLSLREKKKASLDMIASQNPIWIGLHTVALPKETANMLLF</sequence>
<name>A0A9W8QBW1_AKAMU</name>
<gene>
    <name evidence="1" type="ORF">LMH87_009699</name>
</gene>
<dbReference type="GeneID" id="80896858"/>
<proteinExistence type="predicted"/>
<protein>
    <submittedName>
        <fullName evidence="1">Uncharacterized protein</fullName>
    </submittedName>
</protein>
<evidence type="ECO:0000313" key="1">
    <source>
        <dbReference type="EMBL" id="KAJ4153200.1"/>
    </source>
</evidence>
<comment type="caution">
    <text evidence="1">The sequence shown here is derived from an EMBL/GenBank/DDBJ whole genome shotgun (WGS) entry which is preliminary data.</text>
</comment>
<keyword evidence="2" id="KW-1185">Reference proteome</keyword>
<dbReference type="EMBL" id="JAJHUN010000008">
    <property type="protein sequence ID" value="KAJ4153200.1"/>
    <property type="molecule type" value="Genomic_DNA"/>
</dbReference>
<dbReference type="KEGG" id="amus:LMH87_009699"/>
<organism evidence="1 2">
    <name type="scientific">Akanthomyces muscarius</name>
    <name type="common">Entomopathogenic fungus</name>
    <name type="synonym">Lecanicillium muscarium</name>
    <dbReference type="NCBI Taxonomy" id="2231603"/>
    <lineage>
        <taxon>Eukaryota</taxon>
        <taxon>Fungi</taxon>
        <taxon>Dikarya</taxon>
        <taxon>Ascomycota</taxon>
        <taxon>Pezizomycotina</taxon>
        <taxon>Sordariomycetes</taxon>
        <taxon>Hypocreomycetidae</taxon>
        <taxon>Hypocreales</taxon>
        <taxon>Cordycipitaceae</taxon>
        <taxon>Akanthomyces</taxon>
    </lineage>
</organism>
<dbReference type="Proteomes" id="UP001144673">
    <property type="component" value="Chromosome 5"/>
</dbReference>
<accession>A0A9W8QBW1</accession>
<evidence type="ECO:0000313" key="2">
    <source>
        <dbReference type="Proteomes" id="UP001144673"/>
    </source>
</evidence>